<keyword evidence="4" id="KW-0132">Cell division</keyword>
<protein>
    <submittedName>
        <fullName evidence="4">Cell division cycle protein</fullName>
    </submittedName>
</protein>
<dbReference type="GO" id="GO:0051301">
    <property type="term" value="P:cell division"/>
    <property type="evidence" value="ECO:0007669"/>
    <property type="project" value="UniProtKB-KW"/>
</dbReference>
<evidence type="ECO:0000256" key="1">
    <source>
        <dbReference type="ARBA" id="ARBA00011047"/>
    </source>
</evidence>
<keyword evidence="3" id="KW-0812">Transmembrane</keyword>
<evidence type="ECO:0000313" key="5">
    <source>
        <dbReference type="Proteomes" id="UP001149090"/>
    </source>
</evidence>
<evidence type="ECO:0000256" key="3">
    <source>
        <dbReference type="SAM" id="Phobius"/>
    </source>
</evidence>
<keyword evidence="5" id="KW-1185">Reference proteome</keyword>
<keyword evidence="4" id="KW-0131">Cell cycle</keyword>
<dbReference type="GO" id="GO:0005737">
    <property type="term" value="C:cytoplasm"/>
    <property type="evidence" value="ECO:0007669"/>
    <property type="project" value="TreeGrafter"/>
</dbReference>
<dbReference type="Pfam" id="PF07065">
    <property type="entry name" value="D123"/>
    <property type="match status" value="1"/>
</dbReference>
<dbReference type="OrthoDB" id="360540at2759"/>
<dbReference type="PANTHER" id="PTHR15323:SF6">
    <property type="entry name" value="CELL DIVISION CYCLE PROTEIN 123 HOMOLOG"/>
    <property type="match status" value="1"/>
</dbReference>
<dbReference type="PANTHER" id="PTHR15323">
    <property type="entry name" value="D123 PROTEIN"/>
    <property type="match status" value="1"/>
</dbReference>
<keyword evidence="3" id="KW-0472">Membrane</keyword>
<evidence type="ECO:0000313" key="4">
    <source>
        <dbReference type="EMBL" id="KAJ5068037.1"/>
    </source>
</evidence>
<dbReference type="InterPro" id="IPR009772">
    <property type="entry name" value="CDC123"/>
</dbReference>
<keyword evidence="3" id="KW-1133">Transmembrane helix</keyword>
<accession>A0A9Q0R5F7</accession>
<sequence length="438" mass="51570">MSSIIEYNSLLSIGLILQEYIQDLLIPLARDVVSSTDFDSQNKKNQEILSDSDSNSDSDSYQGRLKARNFQFSYSTEKWIEAIKEHTFKTKILPINLQTIEALINAHKDLKKTGEISEEQKKTLEILKNQLSKEIKEIGGEAFIKLETRSPKDSVYEQPNSKAENFLFEKLLQVHQKKKLKINWKNKIFANDILKYFIHSTSQVLKVKNGQEALDLLINSSRIFTDLLRGSEFKNQDGSPYSSSIIIRKWEKIKSCYEFRGFVHNNKLNCISQYFDIVFYPVLLAQKSQIEKIIRDFHSSIIDPKLKHIYKDYVIDFALLKSKNQNGKITLNPICIEINPFHTLAGPCLFSWKDDRDVIMGQKPFEFRIREECLNDPLDNIMGFWNRKIKNEIFPAIISQDRQKWFRRIFLLIILFLVLFWTFYIRYKLLQNPQIRRK</sequence>
<name>A0A9Q0R5F7_ANAIG</name>
<feature type="region of interest" description="Disordered" evidence="2">
    <location>
        <begin position="43"/>
        <end position="62"/>
    </location>
</feature>
<evidence type="ECO:0000256" key="2">
    <source>
        <dbReference type="SAM" id="MobiDB-lite"/>
    </source>
</evidence>
<gene>
    <name evidence="4" type="ORF">M0811_12623</name>
</gene>
<dbReference type="AlphaFoldDB" id="A0A9Q0R5F7"/>
<dbReference type="EMBL" id="JAPDFW010000121">
    <property type="protein sequence ID" value="KAJ5068037.1"/>
    <property type="molecule type" value="Genomic_DNA"/>
</dbReference>
<feature type="compositionally biased region" description="Low complexity" evidence="2">
    <location>
        <begin position="51"/>
        <end position="60"/>
    </location>
</feature>
<reference evidence="4" key="1">
    <citation type="submission" date="2022-10" db="EMBL/GenBank/DDBJ databases">
        <title>Novel sulphate-reducing endosymbionts in the free-living metamonad Anaeramoeba.</title>
        <authorList>
            <person name="Jerlstrom-Hultqvist J."/>
            <person name="Cepicka I."/>
            <person name="Gallot-Lavallee L."/>
            <person name="Salas-Leiva D."/>
            <person name="Curtis B.A."/>
            <person name="Zahonova K."/>
            <person name="Pipaliya S."/>
            <person name="Dacks J."/>
            <person name="Roger A.J."/>
        </authorList>
    </citation>
    <scope>NUCLEOTIDE SEQUENCE</scope>
    <source>
        <strain evidence="4">BMAN</strain>
    </source>
</reference>
<feature type="transmembrane region" description="Helical" evidence="3">
    <location>
        <begin position="405"/>
        <end position="427"/>
    </location>
</feature>
<proteinExistence type="inferred from homology"/>
<comment type="caution">
    <text evidence="4">The sequence shown here is derived from an EMBL/GenBank/DDBJ whole genome shotgun (WGS) entry which is preliminary data.</text>
</comment>
<comment type="similarity">
    <text evidence="1">Belongs to the CDC123 family.</text>
</comment>
<dbReference type="Proteomes" id="UP001149090">
    <property type="component" value="Unassembled WGS sequence"/>
</dbReference>
<organism evidence="4 5">
    <name type="scientific">Anaeramoeba ignava</name>
    <name type="common">Anaerobic marine amoeba</name>
    <dbReference type="NCBI Taxonomy" id="1746090"/>
    <lineage>
        <taxon>Eukaryota</taxon>
        <taxon>Metamonada</taxon>
        <taxon>Anaeramoebidae</taxon>
        <taxon>Anaeramoeba</taxon>
    </lineage>
</organism>
<dbReference type="OMA" id="FRIREEC"/>